<feature type="domain" description="MADF" evidence="1">
    <location>
        <begin position="8"/>
        <end position="97"/>
    </location>
</feature>
<dbReference type="AlphaFoldDB" id="A0A0N1IJP2"/>
<dbReference type="PROSITE" id="PS51029">
    <property type="entry name" value="MADF"/>
    <property type="match status" value="1"/>
</dbReference>
<organism evidence="2 3">
    <name type="scientific">Papilio machaon</name>
    <name type="common">Old World swallowtail butterfly</name>
    <dbReference type="NCBI Taxonomy" id="76193"/>
    <lineage>
        <taxon>Eukaryota</taxon>
        <taxon>Metazoa</taxon>
        <taxon>Ecdysozoa</taxon>
        <taxon>Arthropoda</taxon>
        <taxon>Hexapoda</taxon>
        <taxon>Insecta</taxon>
        <taxon>Pterygota</taxon>
        <taxon>Neoptera</taxon>
        <taxon>Endopterygota</taxon>
        <taxon>Lepidoptera</taxon>
        <taxon>Glossata</taxon>
        <taxon>Ditrysia</taxon>
        <taxon>Papilionoidea</taxon>
        <taxon>Papilionidae</taxon>
        <taxon>Papilioninae</taxon>
        <taxon>Papilio</taxon>
    </lineage>
</organism>
<evidence type="ECO:0000259" key="1">
    <source>
        <dbReference type="PROSITE" id="PS51029"/>
    </source>
</evidence>
<dbReference type="InterPro" id="IPR006578">
    <property type="entry name" value="MADF-dom"/>
</dbReference>
<dbReference type="InParanoid" id="A0A0N1IJP2"/>
<evidence type="ECO:0000313" key="3">
    <source>
        <dbReference type="Proteomes" id="UP000053240"/>
    </source>
</evidence>
<proteinExistence type="predicted"/>
<comment type="caution">
    <text evidence="2">The sequence shown here is derived from an EMBL/GenBank/DDBJ whole genome shotgun (WGS) entry which is preliminary data.</text>
</comment>
<dbReference type="Proteomes" id="UP000053240">
    <property type="component" value="Unassembled WGS sequence"/>
</dbReference>
<accession>A0A0N1IJP2</accession>
<sequence length="229" mass="26241">MNHIDTGRVIDEVRIRRCLWDPADDFYKNKDAKNKAWEEIGKELCGENFNTDLVRVGGGLRVTSYFRAQITARVMAPGDPYEREQKRLLELFNEAETPESSEDPYADDGEYGLMSGGLYPSQNNRLIQEKYPSKQKKMADLKKCVEYVPEDEKQNFWNELLTWPTVGGGTICEERIDVPELTEVELQTEMTRQPADRIDRAPPVASSAQALQAGQRARPVLVQMLERNR</sequence>
<gene>
    <name evidence="2" type="ORF">RR48_01193</name>
</gene>
<dbReference type="Pfam" id="PF10545">
    <property type="entry name" value="MADF_DNA_bdg"/>
    <property type="match status" value="1"/>
</dbReference>
<evidence type="ECO:0000313" key="2">
    <source>
        <dbReference type="EMBL" id="KPJ21205.1"/>
    </source>
</evidence>
<keyword evidence="3" id="KW-1185">Reference proteome</keyword>
<dbReference type="EMBL" id="LADJ01030625">
    <property type="protein sequence ID" value="KPJ21205.1"/>
    <property type="molecule type" value="Genomic_DNA"/>
</dbReference>
<reference evidence="2 3" key="1">
    <citation type="journal article" date="2015" name="Nat. Commun.">
        <title>Outbred genome sequencing and CRISPR/Cas9 gene editing in butterflies.</title>
        <authorList>
            <person name="Li X."/>
            <person name="Fan D."/>
            <person name="Zhang W."/>
            <person name="Liu G."/>
            <person name="Zhang L."/>
            <person name="Zhao L."/>
            <person name="Fang X."/>
            <person name="Chen L."/>
            <person name="Dong Y."/>
            <person name="Chen Y."/>
            <person name="Ding Y."/>
            <person name="Zhao R."/>
            <person name="Feng M."/>
            <person name="Zhu Y."/>
            <person name="Feng Y."/>
            <person name="Jiang X."/>
            <person name="Zhu D."/>
            <person name="Xiang H."/>
            <person name="Feng X."/>
            <person name="Li S."/>
            <person name="Wang J."/>
            <person name="Zhang G."/>
            <person name="Kronforst M.R."/>
            <person name="Wang W."/>
        </authorList>
    </citation>
    <scope>NUCLEOTIDE SEQUENCE [LARGE SCALE GENOMIC DNA]</scope>
    <source>
        <strain evidence="2">Ya'a_city_454_Pm</strain>
        <tissue evidence="2">Whole body</tissue>
    </source>
</reference>
<protein>
    <recommendedName>
        <fullName evidence="1">MADF domain-containing protein</fullName>
    </recommendedName>
</protein>
<name>A0A0N1IJP2_PAPMA</name>